<feature type="transmembrane region" description="Helical" evidence="1">
    <location>
        <begin position="21"/>
        <end position="47"/>
    </location>
</feature>
<feature type="transmembrane region" description="Helical" evidence="1">
    <location>
        <begin position="162"/>
        <end position="182"/>
    </location>
</feature>
<organism evidence="2 3">
    <name type="scientific">Dentiscutata erythropus</name>
    <dbReference type="NCBI Taxonomy" id="1348616"/>
    <lineage>
        <taxon>Eukaryota</taxon>
        <taxon>Fungi</taxon>
        <taxon>Fungi incertae sedis</taxon>
        <taxon>Mucoromycota</taxon>
        <taxon>Glomeromycotina</taxon>
        <taxon>Glomeromycetes</taxon>
        <taxon>Diversisporales</taxon>
        <taxon>Gigasporaceae</taxon>
        <taxon>Dentiscutata</taxon>
    </lineage>
</organism>
<keyword evidence="1" id="KW-0472">Membrane</keyword>
<sequence length="211" mass="24035">MESVARGKGKKHLHDRIFVKRPTLCCFCIKLRPGVIIITVLLLVAYVSHLPKAATISFGALYVLVIPVAVFGFYTLSKFKENPNLLQTYSRLFWSSVALLILLHLTELIFSFVWRNDIIADCEKDINYLVPSNTSTSTIPYDPHAPDQSVINKACNQGVNLFLLWSSVNFLIFNLLLSIYFGTIVEAYSREQQIDKHEQIDEQIEKQEPIS</sequence>
<dbReference type="EMBL" id="CAJVPY010000830">
    <property type="protein sequence ID" value="CAG8494027.1"/>
    <property type="molecule type" value="Genomic_DNA"/>
</dbReference>
<evidence type="ECO:0000313" key="3">
    <source>
        <dbReference type="Proteomes" id="UP000789405"/>
    </source>
</evidence>
<evidence type="ECO:0000256" key="1">
    <source>
        <dbReference type="SAM" id="Phobius"/>
    </source>
</evidence>
<keyword evidence="3" id="KW-1185">Reference proteome</keyword>
<dbReference type="AlphaFoldDB" id="A0A9N8ZFG3"/>
<feature type="transmembrane region" description="Helical" evidence="1">
    <location>
        <begin position="92"/>
        <end position="114"/>
    </location>
</feature>
<protein>
    <submittedName>
        <fullName evidence="2">760_t:CDS:1</fullName>
    </submittedName>
</protein>
<accession>A0A9N8ZFG3</accession>
<reference evidence="2" key="1">
    <citation type="submission" date="2021-06" db="EMBL/GenBank/DDBJ databases">
        <authorList>
            <person name="Kallberg Y."/>
            <person name="Tangrot J."/>
            <person name="Rosling A."/>
        </authorList>
    </citation>
    <scope>NUCLEOTIDE SEQUENCE</scope>
    <source>
        <strain evidence="2">MA453B</strain>
    </source>
</reference>
<dbReference type="OrthoDB" id="2424176at2759"/>
<keyword evidence="1" id="KW-1133">Transmembrane helix</keyword>
<feature type="transmembrane region" description="Helical" evidence="1">
    <location>
        <begin position="53"/>
        <end position="76"/>
    </location>
</feature>
<evidence type="ECO:0000313" key="2">
    <source>
        <dbReference type="EMBL" id="CAG8494027.1"/>
    </source>
</evidence>
<proteinExistence type="predicted"/>
<comment type="caution">
    <text evidence="2">The sequence shown here is derived from an EMBL/GenBank/DDBJ whole genome shotgun (WGS) entry which is preliminary data.</text>
</comment>
<dbReference type="Proteomes" id="UP000789405">
    <property type="component" value="Unassembled WGS sequence"/>
</dbReference>
<gene>
    <name evidence="2" type="ORF">DERYTH_LOCUS2559</name>
</gene>
<name>A0A9N8ZFG3_9GLOM</name>
<keyword evidence="1" id="KW-0812">Transmembrane</keyword>